<dbReference type="Pfam" id="PF00501">
    <property type="entry name" value="AMP-binding"/>
    <property type="match status" value="1"/>
</dbReference>
<dbReference type="SUPFAM" id="SSF56801">
    <property type="entry name" value="Acetyl-CoA synthetase-like"/>
    <property type="match status" value="1"/>
</dbReference>
<dbReference type="Gene3D" id="3.40.50.12780">
    <property type="entry name" value="N-terminal domain of ligase-like"/>
    <property type="match status" value="1"/>
</dbReference>
<sequence length="556" mass="61340">MIETNTESLPASREAVHAQYRRNGWWRDRTFLDDLRDTVRSRPDRPAVIARDTSGGDDVTRTLTYAELAAMTDRCAGALTELGVRPGDFVAVQLPNRWELVPLMLGCMRVGARLCPLVTDYRRRELEYMLRLTEARVFITMSDAKGTPLGEMALELAADLPNLRHVLVTAGPDGKVPHGALDFEETVFGTEWEHGYQTEHELGPDDPCLILFTSGTTGEPKGVLHTMNTLHSAVRAEADVFELGGDSVISIASIYTGGSAIMQGMLIPLLRGGTAAFQDTWAGPQLLELIERHHVTFLFATPTYLLDLLDAQRARPRDTSSLRHIATGSAPIPPHLVDEVREVFGVRLSAIWAMTENLATTMTRLDDPDDWAKHSDGRPIDSMEVRIAPLPGAPEGDGGRLLSRGASQCLGYYRRAELYATHLDADGWFMTGDLARPDGRGGIRITGREKDLVMPRGFPVPVTEVEAVLGTHPNIREVAVIGIRGTDDEVLCAVVTAVGEPPSLRELRDYLDEAGMTKLFWPERLEVVDTLPKTITGKIRKTELQQWYQNPAPPAN</sequence>
<evidence type="ECO:0000259" key="2">
    <source>
        <dbReference type="Pfam" id="PF13193"/>
    </source>
</evidence>
<gene>
    <name evidence="3" type="ORF">GCM10023322_48080</name>
</gene>
<name>A0ABP9S6T4_9ACTN</name>
<accession>A0ABP9S6T4</accession>
<feature type="domain" description="AMP-dependent synthetase/ligase" evidence="1">
    <location>
        <begin position="36"/>
        <end position="413"/>
    </location>
</feature>
<protein>
    <submittedName>
        <fullName evidence="3">Cyclohexanecarboxylate-CoA ligase</fullName>
    </submittedName>
</protein>
<dbReference type="GO" id="GO:0016874">
    <property type="term" value="F:ligase activity"/>
    <property type="evidence" value="ECO:0007669"/>
    <property type="project" value="UniProtKB-KW"/>
</dbReference>
<evidence type="ECO:0000313" key="3">
    <source>
        <dbReference type="EMBL" id="GAA5191210.1"/>
    </source>
</evidence>
<evidence type="ECO:0000259" key="1">
    <source>
        <dbReference type="Pfam" id="PF00501"/>
    </source>
</evidence>
<dbReference type="RefSeq" id="WP_345633065.1">
    <property type="nucleotide sequence ID" value="NZ_BAABJQ010000015.1"/>
</dbReference>
<comment type="caution">
    <text evidence="3">The sequence shown here is derived from an EMBL/GenBank/DDBJ whole genome shotgun (WGS) entry which is preliminary data.</text>
</comment>
<evidence type="ECO:0000313" key="4">
    <source>
        <dbReference type="Proteomes" id="UP001501570"/>
    </source>
</evidence>
<dbReference type="InterPro" id="IPR045851">
    <property type="entry name" value="AMP-bd_C_sf"/>
</dbReference>
<dbReference type="Proteomes" id="UP001501570">
    <property type="component" value="Unassembled WGS sequence"/>
</dbReference>
<dbReference type="InterPro" id="IPR020845">
    <property type="entry name" value="AMP-binding_CS"/>
</dbReference>
<dbReference type="Gene3D" id="3.30.300.30">
    <property type="match status" value="1"/>
</dbReference>
<dbReference type="InterPro" id="IPR050237">
    <property type="entry name" value="ATP-dep_AMP-bd_enzyme"/>
</dbReference>
<dbReference type="Pfam" id="PF13193">
    <property type="entry name" value="AMP-binding_C"/>
    <property type="match status" value="1"/>
</dbReference>
<organism evidence="3 4">
    <name type="scientific">Rugosimonospora acidiphila</name>
    <dbReference type="NCBI Taxonomy" id="556531"/>
    <lineage>
        <taxon>Bacteria</taxon>
        <taxon>Bacillati</taxon>
        <taxon>Actinomycetota</taxon>
        <taxon>Actinomycetes</taxon>
        <taxon>Micromonosporales</taxon>
        <taxon>Micromonosporaceae</taxon>
        <taxon>Rugosimonospora</taxon>
    </lineage>
</organism>
<dbReference type="InterPro" id="IPR025110">
    <property type="entry name" value="AMP-bd_C"/>
</dbReference>
<proteinExistence type="predicted"/>
<dbReference type="PROSITE" id="PS00455">
    <property type="entry name" value="AMP_BINDING"/>
    <property type="match status" value="1"/>
</dbReference>
<dbReference type="EMBL" id="BAABJQ010000015">
    <property type="protein sequence ID" value="GAA5191210.1"/>
    <property type="molecule type" value="Genomic_DNA"/>
</dbReference>
<feature type="domain" description="AMP-binding enzyme C-terminal" evidence="2">
    <location>
        <begin position="464"/>
        <end position="538"/>
    </location>
</feature>
<dbReference type="PANTHER" id="PTHR43767:SF1">
    <property type="entry name" value="NONRIBOSOMAL PEPTIDE SYNTHASE PES1 (EUROFUNG)-RELATED"/>
    <property type="match status" value="1"/>
</dbReference>
<keyword evidence="4" id="KW-1185">Reference proteome</keyword>
<dbReference type="PANTHER" id="PTHR43767">
    <property type="entry name" value="LONG-CHAIN-FATTY-ACID--COA LIGASE"/>
    <property type="match status" value="1"/>
</dbReference>
<reference evidence="4" key="1">
    <citation type="journal article" date="2019" name="Int. J. Syst. Evol. Microbiol.">
        <title>The Global Catalogue of Microorganisms (GCM) 10K type strain sequencing project: providing services to taxonomists for standard genome sequencing and annotation.</title>
        <authorList>
            <consortium name="The Broad Institute Genomics Platform"/>
            <consortium name="The Broad Institute Genome Sequencing Center for Infectious Disease"/>
            <person name="Wu L."/>
            <person name="Ma J."/>
        </authorList>
    </citation>
    <scope>NUCLEOTIDE SEQUENCE [LARGE SCALE GENOMIC DNA]</scope>
    <source>
        <strain evidence="4">JCM 18304</strain>
    </source>
</reference>
<dbReference type="InterPro" id="IPR000873">
    <property type="entry name" value="AMP-dep_synth/lig_dom"/>
</dbReference>
<keyword evidence="3" id="KW-0436">Ligase</keyword>
<dbReference type="InterPro" id="IPR042099">
    <property type="entry name" value="ANL_N_sf"/>
</dbReference>